<dbReference type="PANTHER" id="PTHR10704">
    <property type="entry name" value="CARBOHYDRATE SULFOTRANSFERASE"/>
    <property type="match status" value="1"/>
</dbReference>
<dbReference type="InterPro" id="IPR051135">
    <property type="entry name" value="Gal/GlcNAc/GalNAc_ST"/>
</dbReference>
<reference evidence="1" key="2">
    <citation type="submission" date="2020-09" db="EMBL/GenBank/DDBJ databases">
        <authorList>
            <person name="Sun Q."/>
            <person name="Ohkuma M."/>
        </authorList>
    </citation>
    <scope>NUCLEOTIDE SEQUENCE</scope>
    <source>
        <strain evidence="1">JCM 19831</strain>
    </source>
</reference>
<dbReference type="RefSeq" id="WP_190249290.1">
    <property type="nucleotide sequence ID" value="NZ_BMPI01000007.1"/>
</dbReference>
<sequence length="307" mass="33835">MVRVLFLGGLGRSGTTLLERLLGELPGVCPLGEVVHLWERDIAGDERCGCGSHFSDCEFWRAVGEKAFGGWHHVDVWRVLALRQAVERTRYIPRLASVRMTAAQRLLVEEYADWYARLYEAAAVVSGASVLVDSSKHAALAYCLRYAPSVDLRVVHMVRDSRGVAYSWTKKVSRPETDGAQEMTRYSPSRSALLWNAHNTAFSVLHRCGVPVQRVRYEELLESPSSTLGAIASFAGLTPPDVSFVKNGTAELGPCHSAAGNPMRFTVGPVPLRRDDAWRTALPGRQRRVVSALTAPLLGVYGYRGAR</sequence>
<dbReference type="GO" id="GO:0006790">
    <property type="term" value="P:sulfur compound metabolic process"/>
    <property type="evidence" value="ECO:0007669"/>
    <property type="project" value="TreeGrafter"/>
</dbReference>
<evidence type="ECO:0000313" key="2">
    <source>
        <dbReference type="Proteomes" id="UP000642070"/>
    </source>
</evidence>
<evidence type="ECO:0000313" key="1">
    <source>
        <dbReference type="EMBL" id="GGM17257.1"/>
    </source>
</evidence>
<dbReference type="Pfam" id="PF13469">
    <property type="entry name" value="Sulfotransfer_3"/>
    <property type="match status" value="1"/>
</dbReference>
<dbReference type="PANTHER" id="PTHR10704:SF44">
    <property type="entry name" value="LD35051P-RELATED"/>
    <property type="match status" value="1"/>
</dbReference>
<comment type="caution">
    <text evidence="1">The sequence shown here is derived from an EMBL/GenBank/DDBJ whole genome shotgun (WGS) entry which is preliminary data.</text>
</comment>
<accession>A0A917TC48</accession>
<dbReference type="GO" id="GO:0006044">
    <property type="term" value="P:N-acetylglucosamine metabolic process"/>
    <property type="evidence" value="ECO:0007669"/>
    <property type="project" value="TreeGrafter"/>
</dbReference>
<name>A0A917TC48_9ACTN</name>
<dbReference type="EMBL" id="BMPI01000007">
    <property type="protein sequence ID" value="GGM17257.1"/>
    <property type="molecule type" value="Genomic_DNA"/>
</dbReference>
<dbReference type="Proteomes" id="UP000642070">
    <property type="component" value="Unassembled WGS sequence"/>
</dbReference>
<keyword evidence="2" id="KW-1185">Reference proteome</keyword>
<dbReference type="AlphaFoldDB" id="A0A917TC48"/>
<organism evidence="1 2">
    <name type="scientific">Dactylosporangium sucinum</name>
    <dbReference type="NCBI Taxonomy" id="1424081"/>
    <lineage>
        <taxon>Bacteria</taxon>
        <taxon>Bacillati</taxon>
        <taxon>Actinomycetota</taxon>
        <taxon>Actinomycetes</taxon>
        <taxon>Micromonosporales</taxon>
        <taxon>Micromonosporaceae</taxon>
        <taxon>Dactylosporangium</taxon>
    </lineage>
</organism>
<dbReference type="GO" id="GO:0001517">
    <property type="term" value="F:N-acetylglucosamine 6-O-sulfotransferase activity"/>
    <property type="evidence" value="ECO:0007669"/>
    <property type="project" value="TreeGrafter"/>
</dbReference>
<dbReference type="Gene3D" id="3.40.50.300">
    <property type="entry name" value="P-loop containing nucleotide triphosphate hydrolases"/>
    <property type="match status" value="1"/>
</dbReference>
<dbReference type="InterPro" id="IPR027417">
    <property type="entry name" value="P-loop_NTPase"/>
</dbReference>
<protein>
    <submittedName>
        <fullName evidence="1">Sulfotransferase</fullName>
    </submittedName>
</protein>
<reference evidence="1" key="1">
    <citation type="journal article" date="2014" name="Int. J. Syst. Evol. Microbiol.">
        <title>Complete genome sequence of Corynebacterium casei LMG S-19264T (=DSM 44701T), isolated from a smear-ripened cheese.</title>
        <authorList>
            <consortium name="US DOE Joint Genome Institute (JGI-PGF)"/>
            <person name="Walter F."/>
            <person name="Albersmeier A."/>
            <person name="Kalinowski J."/>
            <person name="Ruckert C."/>
        </authorList>
    </citation>
    <scope>NUCLEOTIDE SEQUENCE</scope>
    <source>
        <strain evidence="1">JCM 19831</strain>
    </source>
</reference>
<proteinExistence type="predicted"/>
<dbReference type="SUPFAM" id="SSF52540">
    <property type="entry name" value="P-loop containing nucleoside triphosphate hydrolases"/>
    <property type="match status" value="1"/>
</dbReference>
<gene>
    <name evidence="1" type="ORF">GCM10007977_018150</name>
</gene>